<evidence type="ECO:0000313" key="7">
    <source>
        <dbReference type="RefSeq" id="XP_060037387.1"/>
    </source>
</evidence>
<dbReference type="Gene3D" id="3.10.100.10">
    <property type="entry name" value="Mannose-Binding Protein A, subunit A"/>
    <property type="match status" value="1"/>
</dbReference>
<dbReference type="PROSITE" id="PS00615">
    <property type="entry name" value="C_TYPE_LECTIN_1"/>
    <property type="match status" value="1"/>
</dbReference>
<dbReference type="InterPro" id="IPR016186">
    <property type="entry name" value="C-type_lectin-like/link_sf"/>
</dbReference>
<sequence length="258" mass="29359">MDAAVYSNWGRGLQEGPKASRGKSKTPRRHVWGPEIQHYADPGSHQQPISATPGPWGHWGPWGHIFLIVSLVLGVIAVLWVLFLSIFFAKAQSVQAQLQMVSRELQKTQEKLLDQLSAMRNLSELVSCEQCPRYWLPFQASCYFYSQSHGSWNDAQQSCVEAGRHLVIISGMDEQNFIAQYVGDHGHWVGLRAIRQGNQIQGYQWVDGVQLSFSHWNRKEPNDSGGVEDCIMMLKTGMWNDVQCDVKDLWICEKRRSC</sequence>
<dbReference type="PROSITE" id="PS50041">
    <property type="entry name" value="C_TYPE_LECTIN_2"/>
    <property type="match status" value="1"/>
</dbReference>
<accession>A0ABM3WLC7</accession>
<dbReference type="SUPFAM" id="SSF56436">
    <property type="entry name" value="C-type lectin-like"/>
    <property type="match status" value="1"/>
</dbReference>
<dbReference type="RefSeq" id="XP_060037387.1">
    <property type="nucleotide sequence ID" value="XM_060181404.1"/>
</dbReference>
<keyword evidence="4" id="KW-0472">Membrane</keyword>
<organism evidence="6 7">
    <name type="scientific">Erinaceus europaeus</name>
    <name type="common">Western European hedgehog</name>
    <dbReference type="NCBI Taxonomy" id="9365"/>
    <lineage>
        <taxon>Eukaryota</taxon>
        <taxon>Metazoa</taxon>
        <taxon>Chordata</taxon>
        <taxon>Craniata</taxon>
        <taxon>Vertebrata</taxon>
        <taxon>Euteleostomi</taxon>
        <taxon>Mammalia</taxon>
        <taxon>Eutheria</taxon>
        <taxon>Laurasiatheria</taxon>
        <taxon>Eulipotyphla</taxon>
        <taxon>Erinaceidae</taxon>
        <taxon>Erinaceinae</taxon>
        <taxon>Erinaceus</taxon>
    </lineage>
</organism>
<feature type="domain" description="C-type lectin" evidence="5">
    <location>
        <begin position="138"/>
        <end position="253"/>
    </location>
</feature>
<gene>
    <name evidence="7" type="primary">LOC103122255</name>
</gene>
<evidence type="ECO:0000256" key="2">
    <source>
        <dbReference type="ARBA" id="ARBA00023157"/>
    </source>
</evidence>
<protein>
    <submittedName>
        <fullName evidence="7">C-type lectin domain family 4 member G-like isoform X1</fullName>
    </submittedName>
</protein>
<keyword evidence="6" id="KW-1185">Reference proteome</keyword>
<feature type="region of interest" description="Disordered" evidence="3">
    <location>
        <begin position="1"/>
        <end position="28"/>
    </location>
</feature>
<evidence type="ECO:0000256" key="3">
    <source>
        <dbReference type="SAM" id="MobiDB-lite"/>
    </source>
</evidence>
<dbReference type="Proteomes" id="UP001652624">
    <property type="component" value="Chromosome 23"/>
</dbReference>
<dbReference type="InterPro" id="IPR050111">
    <property type="entry name" value="C-type_lectin/snaclec_domain"/>
</dbReference>
<evidence type="ECO:0000256" key="4">
    <source>
        <dbReference type="SAM" id="Phobius"/>
    </source>
</evidence>
<dbReference type="InterPro" id="IPR001304">
    <property type="entry name" value="C-type_lectin-like"/>
</dbReference>
<evidence type="ECO:0000256" key="1">
    <source>
        <dbReference type="ARBA" id="ARBA00022734"/>
    </source>
</evidence>
<reference evidence="7" key="1">
    <citation type="submission" date="2025-08" db="UniProtKB">
        <authorList>
            <consortium name="RefSeq"/>
        </authorList>
    </citation>
    <scope>IDENTIFICATION</scope>
</reference>
<keyword evidence="4" id="KW-1133">Transmembrane helix</keyword>
<dbReference type="InterPro" id="IPR018378">
    <property type="entry name" value="C-type_lectin_CS"/>
</dbReference>
<evidence type="ECO:0000259" key="5">
    <source>
        <dbReference type="PROSITE" id="PS50041"/>
    </source>
</evidence>
<dbReference type="InterPro" id="IPR016187">
    <property type="entry name" value="CTDL_fold"/>
</dbReference>
<proteinExistence type="predicted"/>
<keyword evidence="4" id="KW-0812">Transmembrane</keyword>
<keyword evidence="2" id="KW-1015">Disulfide bond</keyword>
<feature type="transmembrane region" description="Helical" evidence="4">
    <location>
        <begin position="65"/>
        <end position="89"/>
    </location>
</feature>
<name>A0ABM3WLC7_ERIEU</name>
<evidence type="ECO:0000313" key="6">
    <source>
        <dbReference type="Proteomes" id="UP001652624"/>
    </source>
</evidence>
<keyword evidence="1" id="KW-0430">Lectin</keyword>
<dbReference type="SMART" id="SM00034">
    <property type="entry name" value="CLECT"/>
    <property type="match status" value="1"/>
</dbReference>
<dbReference type="GeneID" id="103122255"/>
<dbReference type="Pfam" id="PF00059">
    <property type="entry name" value="Lectin_C"/>
    <property type="match status" value="1"/>
</dbReference>
<dbReference type="PANTHER" id="PTHR22803">
    <property type="entry name" value="MANNOSE, PHOSPHOLIPASE, LECTIN RECEPTOR RELATED"/>
    <property type="match status" value="1"/>
</dbReference>